<evidence type="ECO:0000313" key="3">
    <source>
        <dbReference type="Proteomes" id="UP000838412"/>
    </source>
</evidence>
<dbReference type="InterPro" id="IPR052739">
    <property type="entry name" value="FAAH2"/>
</dbReference>
<reference evidence="2" key="1">
    <citation type="submission" date="2022-01" db="EMBL/GenBank/DDBJ databases">
        <authorList>
            <person name="Braso-Vives M."/>
        </authorList>
    </citation>
    <scope>NUCLEOTIDE SEQUENCE</scope>
</reference>
<dbReference type="PANTHER" id="PTHR43372">
    <property type="entry name" value="FATTY-ACID AMIDE HYDROLASE"/>
    <property type="match status" value="1"/>
</dbReference>
<sequence length="387" mass="42564">MPTCEDCGASGAQLRQGDLTLCKHCADKRFSPHSEASNCQGDSGGRIVINDLLCFIVNKMDRIPGDVISKMCLDTYTEIEIEAAKKLVFDTCQPSERPKERRGANKSTANMSDILRVLHSTDLSTLPTFVSATLHIPAVDLEHIDITVCLQELQIMRQEMKLIRACSIDAVRVQAELSSLRRDIVDLKNDRMSAPTTQAPSRATFAAVVSDNPTQTTVHASATRKTSAPDHEHGQCQVGGPALVPKPKAPAPRHHATPRRRRSGDPTAPDADGFSLVQRRKPRSKAVVGTAKSSILLAAKARPAEIFVTRLGPETQPKDIERYLRDNLSQEWTLSCENLPTKYDTYSSFRVAINSDAVPEILSPSFWPCGVLVRRFHGRRPSATPQP</sequence>
<keyword evidence="3" id="KW-1185">Reference proteome</keyword>
<dbReference type="OrthoDB" id="7362285at2759"/>
<dbReference type="Proteomes" id="UP000838412">
    <property type="component" value="Chromosome 18"/>
</dbReference>
<feature type="compositionally biased region" description="Basic residues" evidence="1">
    <location>
        <begin position="251"/>
        <end position="262"/>
    </location>
</feature>
<feature type="region of interest" description="Disordered" evidence="1">
    <location>
        <begin position="209"/>
        <end position="283"/>
    </location>
</feature>
<dbReference type="EMBL" id="OV696703">
    <property type="protein sequence ID" value="CAH1250244.1"/>
    <property type="molecule type" value="Genomic_DNA"/>
</dbReference>
<gene>
    <name evidence="2" type="primary">Hypp8827</name>
    <name evidence="2" type="ORF">BLAG_LOCUS11078</name>
</gene>
<protein>
    <submittedName>
        <fullName evidence="2">Hypp8827 protein</fullName>
    </submittedName>
</protein>
<dbReference type="AlphaFoldDB" id="A0A8K0EJ60"/>
<evidence type="ECO:0000313" key="2">
    <source>
        <dbReference type="EMBL" id="CAH1250244.1"/>
    </source>
</evidence>
<feature type="compositionally biased region" description="Polar residues" evidence="1">
    <location>
        <begin position="211"/>
        <end position="226"/>
    </location>
</feature>
<organism evidence="2 3">
    <name type="scientific">Branchiostoma lanceolatum</name>
    <name type="common">Common lancelet</name>
    <name type="synonym">Amphioxus lanceolatum</name>
    <dbReference type="NCBI Taxonomy" id="7740"/>
    <lineage>
        <taxon>Eukaryota</taxon>
        <taxon>Metazoa</taxon>
        <taxon>Chordata</taxon>
        <taxon>Cephalochordata</taxon>
        <taxon>Leptocardii</taxon>
        <taxon>Amphioxiformes</taxon>
        <taxon>Branchiostomatidae</taxon>
        <taxon>Branchiostoma</taxon>
    </lineage>
</organism>
<dbReference type="GO" id="GO:0012505">
    <property type="term" value="C:endomembrane system"/>
    <property type="evidence" value="ECO:0007669"/>
    <property type="project" value="TreeGrafter"/>
</dbReference>
<accession>A0A8K0EJ60</accession>
<evidence type="ECO:0000256" key="1">
    <source>
        <dbReference type="SAM" id="MobiDB-lite"/>
    </source>
</evidence>
<dbReference type="PANTHER" id="PTHR43372:SF4">
    <property type="entry name" value="FATTY-ACID AMIDE HYDROLASE 2"/>
    <property type="match status" value="1"/>
</dbReference>
<name>A0A8K0EJ60_BRALA</name>
<proteinExistence type="predicted"/>